<dbReference type="PANTHER" id="PTHR32071">
    <property type="entry name" value="TRANSCRIPTIONAL REGULATORY PROTEIN"/>
    <property type="match status" value="1"/>
</dbReference>
<dbReference type="Gene3D" id="3.40.50.300">
    <property type="entry name" value="P-loop containing nucleotide triphosphate hydrolases"/>
    <property type="match status" value="1"/>
</dbReference>
<dbReference type="SMART" id="SM00382">
    <property type="entry name" value="AAA"/>
    <property type="match status" value="1"/>
</dbReference>
<dbReference type="Pfam" id="PF06956">
    <property type="entry name" value="RtcR"/>
    <property type="match status" value="1"/>
</dbReference>
<keyword evidence="1" id="KW-0547">Nucleotide-binding</keyword>
<dbReference type="InterPro" id="IPR009715">
    <property type="entry name" value="RtcR"/>
</dbReference>
<dbReference type="RefSeq" id="WP_271090144.1">
    <property type="nucleotide sequence ID" value="NZ_JAPJZH010000007.1"/>
</dbReference>
<dbReference type="CDD" id="cd00009">
    <property type="entry name" value="AAA"/>
    <property type="match status" value="1"/>
</dbReference>
<dbReference type="Pfam" id="PF00158">
    <property type="entry name" value="Sigma54_activat"/>
    <property type="match status" value="1"/>
</dbReference>
<reference evidence="5" key="1">
    <citation type="submission" date="2022-11" db="EMBL/GenBank/DDBJ databases">
        <title>Hoeflea poritis sp. nov., isolated from scleractinian coral Porites lutea.</title>
        <authorList>
            <person name="Zhang G."/>
            <person name="Wei Q."/>
            <person name="Cai L."/>
        </authorList>
    </citation>
    <scope>NUCLEOTIDE SEQUENCE</scope>
    <source>
        <strain evidence="5">E7-10</strain>
    </source>
</reference>
<evidence type="ECO:0000256" key="1">
    <source>
        <dbReference type="ARBA" id="ARBA00022741"/>
    </source>
</evidence>
<dbReference type="InterPro" id="IPR002078">
    <property type="entry name" value="Sigma_54_int"/>
</dbReference>
<keyword evidence="2" id="KW-0067">ATP-binding</keyword>
<dbReference type="InterPro" id="IPR003593">
    <property type="entry name" value="AAA+_ATPase"/>
</dbReference>
<name>A0ABT4VQF3_9HYPH</name>
<proteinExistence type="predicted"/>
<evidence type="ECO:0000313" key="5">
    <source>
        <dbReference type="EMBL" id="MDA4846405.1"/>
    </source>
</evidence>
<protein>
    <submittedName>
        <fullName evidence="5">RNA repair transcriptional activator RtcR</fullName>
    </submittedName>
</protein>
<accession>A0ABT4VQF3</accession>
<dbReference type="PROSITE" id="PS50045">
    <property type="entry name" value="SIGMA54_INTERACT_4"/>
    <property type="match status" value="1"/>
</dbReference>
<evidence type="ECO:0000256" key="3">
    <source>
        <dbReference type="ARBA" id="ARBA00023159"/>
    </source>
</evidence>
<feature type="domain" description="Sigma-54 factor interaction" evidence="4">
    <location>
        <begin position="180"/>
        <end position="418"/>
    </location>
</feature>
<keyword evidence="3" id="KW-0010">Activator</keyword>
<dbReference type="Proteomes" id="UP001148313">
    <property type="component" value="Unassembled WGS sequence"/>
</dbReference>
<keyword evidence="6" id="KW-1185">Reference proteome</keyword>
<evidence type="ECO:0000313" key="6">
    <source>
        <dbReference type="Proteomes" id="UP001148313"/>
    </source>
</evidence>
<dbReference type="PIRSF" id="PIRSF037354">
    <property type="entry name" value="Txn_actvtr_RtcR"/>
    <property type="match status" value="1"/>
</dbReference>
<comment type="caution">
    <text evidence="5">The sequence shown here is derived from an EMBL/GenBank/DDBJ whole genome shotgun (WGS) entry which is preliminary data.</text>
</comment>
<evidence type="ECO:0000259" key="4">
    <source>
        <dbReference type="PROSITE" id="PS50045"/>
    </source>
</evidence>
<dbReference type="InterPro" id="IPR025943">
    <property type="entry name" value="Sigma_54_int_dom_ATP-bd_2"/>
</dbReference>
<sequence>MKKNVVLGFLGTQLDAGKRRRWRPTVALTRHEDFPVERLELIFDRKFSRLAHAIKREIEDSRSTTEVLLQQIDLSDPWDFQEVYGALFDFARAYGFDEEREEYHVHLTTGTHVGQICWFLLTESRHIPARLLQTSPPRTEEDGIDGQINIVDLDLSKYNALQQRFDLVADEYNALLKSGIETRNEAFNTLIERIELVATSSDAPLLLLGATGTGKSELAERIYELKLQRRRVKGRFVHVNCSTLKGERAMSTLFGHRRGGISGISSDRRGLLREADGGILFLDEIDELGLDEQAMILHAIETGKFFPLGSDHEITSRFQLIAGANRNLGLLVSEGQFRADLFARLNLWTFELPSLRERREDIEPNIEFELRRAEKTLGDRVGFNVDALQRYIRFATDPATLWPGNFRDLGASLQRLCTLAPRARITLPMVDQEIDFLKRQWASATRDEDDRLVRRFLGEKADEIDPFDAVQLAFVIRTCQTSRTLSEAGRTLYSASRAAKSSRNDADRLRKYLEKFGLSWSVLSEA</sequence>
<dbReference type="PANTHER" id="PTHR32071:SF14">
    <property type="entry name" value="TRANSCRIPTIONAL REGULATORY PROTEIN RTCR"/>
    <property type="match status" value="1"/>
</dbReference>
<evidence type="ECO:0000256" key="2">
    <source>
        <dbReference type="ARBA" id="ARBA00022840"/>
    </source>
</evidence>
<gene>
    <name evidence="5" type="primary">rtcR</name>
    <name evidence="5" type="ORF">OOZ53_13650</name>
</gene>
<dbReference type="PROSITE" id="PS00676">
    <property type="entry name" value="SIGMA54_INTERACT_2"/>
    <property type="match status" value="1"/>
</dbReference>
<dbReference type="Gene3D" id="1.10.8.60">
    <property type="match status" value="1"/>
</dbReference>
<organism evidence="5 6">
    <name type="scientific">Hoeflea poritis</name>
    <dbReference type="NCBI Taxonomy" id="2993659"/>
    <lineage>
        <taxon>Bacteria</taxon>
        <taxon>Pseudomonadati</taxon>
        <taxon>Pseudomonadota</taxon>
        <taxon>Alphaproteobacteria</taxon>
        <taxon>Hyphomicrobiales</taxon>
        <taxon>Rhizobiaceae</taxon>
        <taxon>Hoeflea</taxon>
    </lineage>
</organism>
<dbReference type="EMBL" id="JAPJZH010000007">
    <property type="protein sequence ID" value="MDA4846405.1"/>
    <property type="molecule type" value="Genomic_DNA"/>
</dbReference>
<dbReference type="SUPFAM" id="SSF52540">
    <property type="entry name" value="P-loop containing nucleoside triphosphate hydrolases"/>
    <property type="match status" value="1"/>
</dbReference>
<dbReference type="InterPro" id="IPR027417">
    <property type="entry name" value="P-loop_NTPase"/>
</dbReference>
<dbReference type="InterPro" id="IPR017183">
    <property type="entry name" value="Sigma54_dep_tscrpt_act_RtcR"/>
</dbReference>
<dbReference type="NCBIfam" id="NF038308">
    <property type="entry name" value="RNA_repair_RtcR"/>
    <property type="match status" value="1"/>
</dbReference>